<dbReference type="EMBL" id="LT629797">
    <property type="protein sequence ID" value="SDU94856.1"/>
    <property type="molecule type" value="Genomic_DNA"/>
</dbReference>
<protein>
    <submittedName>
        <fullName evidence="3">Uncharacterized protein</fullName>
    </submittedName>
</protein>
<evidence type="ECO:0000313" key="4">
    <source>
        <dbReference type="Proteomes" id="UP000198675"/>
    </source>
</evidence>
<dbReference type="CDD" id="cd20705">
    <property type="entry name" value="MIX_I"/>
    <property type="match status" value="1"/>
</dbReference>
<feature type="region of interest" description="Disordered" evidence="1">
    <location>
        <begin position="1054"/>
        <end position="1089"/>
    </location>
</feature>
<dbReference type="RefSeq" id="WP_064493583.1">
    <property type="nucleotide sequence ID" value="NZ_LT629797.1"/>
</dbReference>
<dbReference type="Proteomes" id="UP000198675">
    <property type="component" value="Chromosome I"/>
</dbReference>
<reference evidence="4" key="1">
    <citation type="submission" date="2016-10" db="EMBL/GenBank/DDBJ databases">
        <authorList>
            <person name="Varghese N."/>
            <person name="Submissions S."/>
        </authorList>
    </citation>
    <scope>NUCLEOTIDE SEQUENCE [LARGE SCALE GENOMIC DNA]</scope>
    <source>
        <strain evidence="4">KCTC 32246</strain>
    </source>
</reference>
<organism evidence="3 4">
    <name type="scientific">Pseudomonas sihuiensis</name>
    <dbReference type="NCBI Taxonomy" id="1274359"/>
    <lineage>
        <taxon>Bacteria</taxon>
        <taxon>Pseudomonadati</taxon>
        <taxon>Pseudomonadota</taxon>
        <taxon>Gammaproteobacteria</taxon>
        <taxon>Pseudomonadales</taxon>
        <taxon>Pseudomonadaceae</taxon>
        <taxon>Pseudomonas</taxon>
    </lineage>
</organism>
<proteinExistence type="predicted"/>
<feature type="transmembrane region" description="Helical" evidence="2">
    <location>
        <begin position="830"/>
        <end position="850"/>
    </location>
</feature>
<keyword evidence="2" id="KW-1133">Transmembrane helix</keyword>
<sequence>MSELKDQPIDQGVRKRTQYEDSQRKRLALSIEREDGGELSLPIAVDMRSHDEEENIQQNTLLAVMPLARLPGHSAYNEAPKGALPRSGRIYVFQNGKLWREVLCDGQGNMKDVDLAYWRKQAENKAPADDRRSVGKQQQILLIPILVQGQSVANNYLMAYSEKPWTWEYIQWLEADQNRVKSRAQNVGFAWSAAVVGQGQWRPTQAMPAVVISAQTEGYRPRDFSIESLLGDPSLFTPSLGSLPSNEMSSRMQMRLEELATATQNPPPQPLPTLEAGKDVLAERNMRAYPRLVGLMLDDPLFALRHACAQARLAESYLLTLNALVPHRPNGQYAHALYSSVLQSPSSPLSKLKKHLHLEQLQDTVFDGERKVARNHLASQLQRLTDLLSDVPLAASLWDWQYTHDERLLEPYLLFSDIFTTLGKLPEHIDTLSQAGASNPLQGRIAQLSDRLLSGHHPITQPFLAKVDGALPEAVKRLVALATQKREPDPQRLGMSSLLHIANIDPQDTDKGLVYKNLHALIDDFTTTFALAVLTQVQRLNAANVTVAIQFNRLFGPTLAVLDKLSPNWHGIQLVTESQARASNLRILGVQGEGLRNGLTVSERAAITRKNYLYLNINNPQGQIVASTSPRQVGQGLPNHGSGVIIAAPADHPEVAKYSAWKHAVASKLDTTAKYPTIPLIAVACAMYNLSAQVEGMKSLRKEAGDGAWRYEVGNFSAYMDLATASGNLSKYILSGEHRLVSLIDKPRLNISKFSPRWAANLAEQTGNTRLPVLRALSGSAMFVSSVVTAWDAKRAWHQGDRDAALAYGVAAAGGAAWTAYAFGMCINPIVLVAGAVLFIGGNIVAGWLVDSDIEALMKNGPFGKDHGQTSMLDKVFGDDQRFAHLSDPKVAYQQLIGILGRPVIQVSRLGDWLDQTPPSVRSGLGALNRQRAPLNNGLECRKVSAQPFERDDWAVRVHSPLLGMFDAQHFQFYAREEVAVLPFTGAFNVERRDQRTIEEAKLTAHPLDNASVLYILPKQFPVMTQTPLQRHAQKVTQRLKVFGQFRLAKEAGHSDELVLPQPSPKTWRPYQPAFSRPPAPNTQPDEAPYWQIETQEFKV</sequence>
<name>A0A1H2MQR7_9PSED</name>
<evidence type="ECO:0000256" key="2">
    <source>
        <dbReference type="SAM" id="Phobius"/>
    </source>
</evidence>
<dbReference type="AlphaFoldDB" id="A0A1H2MQR7"/>
<keyword evidence="2" id="KW-0812">Transmembrane</keyword>
<keyword evidence="2" id="KW-0472">Membrane</keyword>
<gene>
    <name evidence="3" type="ORF">SAMN05216363_3808</name>
</gene>
<feature type="transmembrane region" description="Helical" evidence="2">
    <location>
        <begin position="805"/>
        <end position="824"/>
    </location>
</feature>
<feature type="region of interest" description="Disordered" evidence="1">
    <location>
        <begin position="1"/>
        <end position="21"/>
    </location>
</feature>
<accession>A0A1H2MQR7</accession>
<keyword evidence="4" id="KW-1185">Reference proteome</keyword>
<evidence type="ECO:0000313" key="3">
    <source>
        <dbReference type="EMBL" id="SDU94856.1"/>
    </source>
</evidence>
<evidence type="ECO:0000256" key="1">
    <source>
        <dbReference type="SAM" id="MobiDB-lite"/>
    </source>
</evidence>